<dbReference type="EMBL" id="JAAGMD010000584">
    <property type="protein sequence ID" value="NEA88394.1"/>
    <property type="molecule type" value="Genomic_DNA"/>
</dbReference>
<dbReference type="AlphaFoldDB" id="A0A6G3QYV8"/>
<accession>A0A6G3QYV8</accession>
<name>A0A6G3QYV8_9ACTN</name>
<evidence type="ECO:0000313" key="1">
    <source>
        <dbReference type="EMBL" id="NEA88394.1"/>
    </source>
</evidence>
<gene>
    <name evidence="1" type="ORF">G3I53_20725</name>
</gene>
<organism evidence="1">
    <name type="scientific">Streptomyces sp. SID14436</name>
    <dbReference type="NCBI Taxonomy" id="2706070"/>
    <lineage>
        <taxon>Bacteria</taxon>
        <taxon>Bacillati</taxon>
        <taxon>Actinomycetota</taxon>
        <taxon>Actinomycetes</taxon>
        <taxon>Kitasatosporales</taxon>
        <taxon>Streptomycetaceae</taxon>
        <taxon>Streptomyces</taxon>
    </lineage>
</organism>
<sequence>MKLDINKYCKATISVDDHTKKGKIRGLARVSCTKGDAIVTPTINFYRDGKHVRGGSIGPRIINKKKGFTFSKYTSDKGGKQCYRASLLIVYPDPADVNKAQLIKTPCLNT</sequence>
<comment type="caution">
    <text evidence="1">The sequence shown here is derived from an EMBL/GenBank/DDBJ whole genome shotgun (WGS) entry which is preliminary data.</text>
</comment>
<dbReference type="RefSeq" id="WP_164334743.1">
    <property type="nucleotide sequence ID" value="NZ_JAAGMD010000584.1"/>
</dbReference>
<proteinExistence type="predicted"/>
<reference evidence="1" key="1">
    <citation type="submission" date="2020-01" db="EMBL/GenBank/DDBJ databases">
        <title>Insect and environment-associated Actinomycetes.</title>
        <authorList>
            <person name="Currrie C."/>
            <person name="Chevrette M."/>
            <person name="Carlson C."/>
            <person name="Stubbendieck R."/>
            <person name="Wendt-Pienkowski E."/>
        </authorList>
    </citation>
    <scope>NUCLEOTIDE SEQUENCE</scope>
    <source>
        <strain evidence="1">SID14436</strain>
    </source>
</reference>
<protein>
    <submittedName>
        <fullName evidence="1">Uncharacterized protein</fullName>
    </submittedName>
</protein>